<keyword evidence="3" id="KW-1185">Reference proteome</keyword>
<dbReference type="Proteomes" id="UP000024284">
    <property type="component" value="Unassembled WGS sequence"/>
</dbReference>
<accession>A0A086PBF9</accession>
<reference evidence="2" key="1">
    <citation type="submission" date="2014-08" db="EMBL/GenBank/DDBJ databases">
        <title>Draft genome sequences of Sphingobium herbicidovorans.</title>
        <authorList>
            <person name="Gan H.M."/>
            <person name="Gan H.Y."/>
            <person name="Savka M.A."/>
        </authorList>
    </citation>
    <scope>NUCLEOTIDE SEQUENCE [LARGE SCALE GENOMIC DNA]</scope>
    <source>
        <strain evidence="2">NBRC 16415</strain>
    </source>
</reference>
<keyword evidence="1" id="KW-0472">Membrane</keyword>
<keyword evidence="1" id="KW-0812">Transmembrane</keyword>
<comment type="caution">
    <text evidence="2">The sequence shown here is derived from an EMBL/GenBank/DDBJ whole genome shotgun (WGS) entry which is preliminary data.</text>
</comment>
<dbReference type="EMBL" id="JFZA02000011">
    <property type="protein sequence ID" value="KFG90727.1"/>
    <property type="molecule type" value="Genomic_DNA"/>
</dbReference>
<gene>
    <name evidence="2" type="ORF">BV98_001439</name>
</gene>
<keyword evidence="1" id="KW-1133">Transmembrane helix</keyword>
<feature type="transmembrane region" description="Helical" evidence="1">
    <location>
        <begin position="134"/>
        <end position="161"/>
    </location>
</feature>
<feature type="transmembrane region" description="Helical" evidence="1">
    <location>
        <begin position="34"/>
        <end position="56"/>
    </location>
</feature>
<evidence type="ECO:0000313" key="2">
    <source>
        <dbReference type="EMBL" id="KFG90727.1"/>
    </source>
</evidence>
<protein>
    <submittedName>
        <fullName evidence="2">Uncharacterized protein</fullName>
    </submittedName>
</protein>
<evidence type="ECO:0000313" key="3">
    <source>
        <dbReference type="Proteomes" id="UP000024284"/>
    </source>
</evidence>
<dbReference type="STRING" id="76947.GCA_002080435_02558"/>
<organism evidence="2 3">
    <name type="scientific">Sphingobium herbicidovorans (strain ATCC 700291 / DSM 11019 / CCUG 56400 / KCTC 2939 / LMG 18315 / NBRC 16415 / MH)</name>
    <name type="common">Sphingomonas herbicidovorans</name>
    <dbReference type="NCBI Taxonomy" id="1219045"/>
    <lineage>
        <taxon>Bacteria</taxon>
        <taxon>Pseudomonadati</taxon>
        <taxon>Pseudomonadota</taxon>
        <taxon>Alphaproteobacteria</taxon>
        <taxon>Sphingomonadales</taxon>
        <taxon>Sphingomonadaceae</taxon>
        <taxon>Sphingobium</taxon>
    </lineage>
</organism>
<evidence type="ECO:0000256" key="1">
    <source>
        <dbReference type="SAM" id="Phobius"/>
    </source>
</evidence>
<dbReference type="AlphaFoldDB" id="A0A086PBF9"/>
<proteinExistence type="predicted"/>
<sequence length="163" mass="17816">MEENRFKVTELRRASAQAEFMERVRTQTVLAEKLLAALLLVNGGAMVGLFTFIGNMQKRGISLRLDTAMLWWSFWGFVVGLVATLAAFAMAFLSQHHFSLSCQYEIMRYDREVLNGASKDNAAERAEVVAGGKFYAAGIILTFGSIIAFLLGCGLALAGVLPA</sequence>
<feature type="transmembrane region" description="Helical" evidence="1">
    <location>
        <begin position="68"/>
        <end position="93"/>
    </location>
</feature>
<dbReference type="PATRIC" id="fig|1219045.3.peg.1469"/>
<name>A0A086PBF9_SPHHM</name>